<evidence type="ECO:0000313" key="2">
    <source>
        <dbReference type="EMBL" id="MBD2701752.1"/>
    </source>
</evidence>
<organism evidence="2 3">
    <name type="scientific">Spirosoma profusum</name>
    <dbReference type="NCBI Taxonomy" id="2771354"/>
    <lineage>
        <taxon>Bacteria</taxon>
        <taxon>Pseudomonadati</taxon>
        <taxon>Bacteroidota</taxon>
        <taxon>Cytophagia</taxon>
        <taxon>Cytophagales</taxon>
        <taxon>Cytophagaceae</taxon>
        <taxon>Spirosoma</taxon>
    </lineage>
</organism>
<name>A0A926XW88_9BACT</name>
<dbReference type="Proteomes" id="UP000598820">
    <property type="component" value="Unassembled WGS sequence"/>
</dbReference>
<keyword evidence="3" id="KW-1185">Reference proteome</keyword>
<dbReference type="PANTHER" id="PTHR24637">
    <property type="entry name" value="COLLAGEN"/>
    <property type="match status" value="1"/>
</dbReference>
<dbReference type="Gene3D" id="1.20.5.320">
    <property type="entry name" value="6-Phosphogluconate Dehydrogenase, domain 3"/>
    <property type="match status" value="1"/>
</dbReference>
<protein>
    <recommendedName>
        <fullName evidence="4">Collagen-like protein</fullName>
    </recommendedName>
</protein>
<dbReference type="AlphaFoldDB" id="A0A926XW88"/>
<dbReference type="EMBL" id="JACWZY010000010">
    <property type="protein sequence ID" value="MBD2701752.1"/>
    <property type="molecule type" value="Genomic_DNA"/>
</dbReference>
<dbReference type="Pfam" id="PF01391">
    <property type="entry name" value="Collagen"/>
    <property type="match status" value="1"/>
</dbReference>
<gene>
    <name evidence="2" type="ORF">IC229_13965</name>
</gene>
<dbReference type="InterPro" id="IPR008160">
    <property type="entry name" value="Collagen"/>
</dbReference>
<evidence type="ECO:0008006" key="4">
    <source>
        <dbReference type="Google" id="ProtNLM"/>
    </source>
</evidence>
<dbReference type="RefSeq" id="WP_190887608.1">
    <property type="nucleotide sequence ID" value="NZ_JACWZY010000010.1"/>
</dbReference>
<reference evidence="2" key="1">
    <citation type="submission" date="2020-09" db="EMBL/GenBank/DDBJ databases">
        <authorList>
            <person name="Kim M.K."/>
        </authorList>
    </citation>
    <scope>NUCLEOTIDE SEQUENCE</scope>
    <source>
        <strain evidence="2">BT702</strain>
    </source>
</reference>
<sequence length="264" mass="28340">MKTRVPLLFQISTGLLALLCLIVVSCKGPEGPVGPQGPAGPTGAAGATGPQGVSGVAGATGPQGVSGVAGPTGPQGPAGNANVVYTAWKAPDFSSYYYRFPDNLQTIIGNDNNRVSPLLTADVINKSIVYVYWKYTQLQYDSGSAEFKLVERIQSTSANGSIKIPGRATNQYNDFIGYYVNSDDIGVNNLHLYMYFFTNQLDQAQKQVAVADFIGKNAQFYRDMAKDAPQYRIVIVNGSTPGGRQANIDYKDYAAVKRAYNLPD</sequence>
<dbReference type="PANTHER" id="PTHR24637:SF421">
    <property type="entry name" value="CUTICLE COLLAGEN DPY-2"/>
    <property type="match status" value="1"/>
</dbReference>
<dbReference type="PROSITE" id="PS51257">
    <property type="entry name" value="PROKAR_LIPOPROTEIN"/>
    <property type="match status" value="1"/>
</dbReference>
<feature type="compositionally biased region" description="Low complexity" evidence="1">
    <location>
        <begin position="39"/>
        <end position="53"/>
    </location>
</feature>
<proteinExistence type="predicted"/>
<evidence type="ECO:0000256" key="1">
    <source>
        <dbReference type="SAM" id="MobiDB-lite"/>
    </source>
</evidence>
<accession>A0A926XW88</accession>
<comment type="caution">
    <text evidence="2">The sequence shown here is derived from an EMBL/GenBank/DDBJ whole genome shotgun (WGS) entry which is preliminary data.</text>
</comment>
<feature type="region of interest" description="Disordered" evidence="1">
    <location>
        <begin position="32"/>
        <end position="56"/>
    </location>
</feature>
<evidence type="ECO:0000313" key="3">
    <source>
        <dbReference type="Proteomes" id="UP000598820"/>
    </source>
</evidence>